<evidence type="ECO:0000313" key="7">
    <source>
        <dbReference type="Proteomes" id="UP000066480"/>
    </source>
</evidence>
<gene>
    <name evidence="6" type="ORF">VV02_10035</name>
</gene>
<dbReference type="CDD" id="cd03814">
    <property type="entry name" value="GT4-like"/>
    <property type="match status" value="1"/>
</dbReference>
<dbReference type="KEGG" id="lmoi:VV02_10035"/>
<evidence type="ECO:0000256" key="2">
    <source>
        <dbReference type="ARBA" id="ARBA00022676"/>
    </source>
</evidence>
<dbReference type="Gene3D" id="3.40.50.2000">
    <property type="entry name" value="Glycogen Phosphorylase B"/>
    <property type="match status" value="2"/>
</dbReference>
<name>A0A0K1JHC6_9MICO</name>
<keyword evidence="2" id="KW-0328">Glycosyltransferase</keyword>
<dbReference type="PATRIC" id="fig|571913.6.peg.2048"/>
<dbReference type="Pfam" id="PF00534">
    <property type="entry name" value="Glycos_transf_1"/>
    <property type="match status" value="1"/>
</dbReference>
<dbReference type="InterPro" id="IPR050194">
    <property type="entry name" value="Glycosyltransferase_grp1"/>
</dbReference>
<evidence type="ECO:0000313" key="6">
    <source>
        <dbReference type="EMBL" id="AKU16122.1"/>
    </source>
</evidence>
<sequence length="379" mass="40556">MRIAIVTESFLPTLNGVTTSVCRVLDCLRAAGHEALVVCPGPAPSSYQGFPVHTVMGVTLRQFRVGLPSYDLERVLKDFQPDVVHAASPFGLGARGLAAARNLRIPAVAIYQTDMPSYLKQHGGRAGGIVEKASWRWIRHLHTLADLTLVPSSQTLQELSDHGVPRTALWSRGVDTVMFDPDRRHEAEVSDLRDMLAPRGETIVGYVGRLAPEKEVHRLAEIADLPGVSLCIVGDGPSRASLERLLPRASFLGYRSGLPLAHAYAALDVFAHTGTKETFGQTLQEAMAAGLPVVAPAAGGPLDIVRPGVTGLLFDPDHGGALRQAVGGLVADATMRERMGSAGRAKVADRSWAGLVDELVAYYQSVIEPSWSPRTTTAA</sequence>
<dbReference type="SUPFAM" id="SSF53756">
    <property type="entry name" value="UDP-Glycosyltransferase/glycogen phosphorylase"/>
    <property type="match status" value="1"/>
</dbReference>
<organism evidence="6 7">
    <name type="scientific">Luteipulveratus mongoliensis</name>
    <dbReference type="NCBI Taxonomy" id="571913"/>
    <lineage>
        <taxon>Bacteria</taxon>
        <taxon>Bacillati</taxon>
        <taxon>Actinomycetota</taxon>
        <taxon>Actinomycetes</taxon>
        <taxon>Micrococcales</taxon>
        <taxon>Dermacoccaceae</taxon>
        <taxon>Luteipulveratus</taxon>
    </lineage>
</organism>
<dbReference type="PANTHER" id="PTHR45947:SF3">
    <property type="entry name" value="SULFOQUINOVOSYL TRANSFERASE SQD2"/>
    <property type="match status" value="1"/>
</dbReference>
<evidence type="ECO:0000259" key="4">
    <source>
        <dbReference type="Pfam" id="PF00534"/>
    </source>
</evidence>
<reference evidence="6 7" key="1">
    <citation type="submission" date="2015-03" db="EMBL/GenBank/DDBJ databases">
        <title>Luteipulveratus halotolerans sp. nov., a novel actinobacterium (Dermacoccaceae) from Sarawak, Malaysia.</title>
        <authorList>
            <person name="Juboi H."/>
            <person name="Basik A."/>
            <person name="Shamsul S.S."/>
            <person name="Arnold P."/>
            <person name="Schmitt E.K."/>
            <person name="Sanglier J.-J."/>
            <person name="Yeo T."/>
        </authorList>
    </citation>
    <scope>NUCLEOTIDE SEQUENCE [LARGE SCALE GENOMIC DNA]</scope>
    <source>
        <strain evidence="6 7">MN07-A0370</strain>
    </source>
</reference>
<dbReference type="PANTHER" id="PTHR45947">
    <property type="entry name" value="SULFOQUINOVOSYL TRANSFERASE SQD2"/>
    <property type="match status" value="1"/>
</dbReference>
<dbReference type="RefSeq" id="WP_052591352.1">
    <property type="nucleotide sequence ID" value="NZ_CP011112.1"/>
</dbReference>
<accession>A0A0K1JHC6</accession>
<keyword evidence="3 6" id="KW-0808">Transferase</keyword>
<protein>
    <recommendedName>
        <fullName evidence="1">D-inositol 3-phosphate glycosyltransferase</fullName>
    </recommendedName>
</protein>
<dbReference type="Proteomes" id="UP000066480">
    <property type="component" value="Chromosome"/>
</dbReference>
<keyword evidence="7" id="KW-1185">Reference proteome</keyword>
<dbReference type="InterPro" id="IPR001296">
    <property type="entry name" value="Glyco_trans_1"/>
</dbReference>
<dbReference type="GO" id="GO:0016758">
    <property type="term" value="F:hexosyltransferase activity"/>
    <property type="evidence" value="ECO:0007669"/>
    <property type="project" value="TreeGrafter"/>
</dbReference>
<evidence type="ECO:0000259" key="5">
    <source>
        <dbReference type="Pfam" id="PF13439"/>
    </source>
</evidence>
<dbReference type="GO" id="GO:1901137">
    <property type="term" value="P:carbohydrate derivative biosynthetic process"/>
    <property type="evidence" value="ECO:0007669"/>
    <property type="project" value="UniProtKB-ARBA"/>
</dbReference>
<proteinExistence type="predicted"/>
<dbReference type="InterPro" id="IPR028098">
    <property type="entry name" value="Glyco_trans_4-like_N"/>
</dbReference>
<dbReference type="STRING" id="571913.VV02_10035"/>
<dbReference type="Pfam" id="PF13439">
    <property type="entry name" value="Glyco_transf_4"/>
    <property type="match status" value="1"/>
</dbReference>
<feature type="domain" description="Glycosyl transferase family 1" evidence="4">
    <location>
        <begin position="197"/>
        <end position="345"/>
    </location>
</feature>
<dbReference type="EMBL" id="CP011112">
    <property type="protein sequence ID" value="AKU16122.1"/>
    <property type="molecule type" value="Genomic_DNA"/>
</dbReference>
<dbReference type="AlphaFoldDB" id="A0A0K1JHC6"/>
<evidence type="ECO:0000256" key="3">
    <source>
        <dbReference type="ARBA" id="ARBA00022679"/>
    </source>
</evidence>
<evidence type="ECO:0000256" key="1">
    <source>
        <dbReference type="ARBA" id="ARBA00021292"/>
    </source>
</evidence>
<feature type="domain" description="Glycosyltransferase subfamily 4-like N-terminal" evidence="5">
    <location>
        <begin position="15"/>
        <end position="176"/>
    </location>
</feature>